<evidence type="ECO:0000313" key="9">
    <source>
        <dbReference type="Proteomes" id="UP000510822"/>
    </source>
</evidence>
<dbReference type="Gene3D" id="3.50.50.60">
    <property type="entry name" value="FAD/NAD(P)-binding domain"/>
    <property type="match status" value="2"/>
</dbReference>
<keyword evidence="4" id="KW-0274">FAD</keyword>
<dbReference type="GO" id="GO:0016491">
    <property type="term" value="F:oxidoreductase activity"/>
    <property type="evidence" value="ECO:0007669"/>
    <property type="project" value="UniProtKB-KW"/>
</dbReference>
<reference evidence="8 9" key="1">
    <citation type="journal article" date="2016" name="Int. J. Syst. Evol. Microbiol.">
        <title>Chitinibacter fontanus sp. nov., isolated from a spring.</title>
        <authorList>
            <person name="Sheu S.Y."/>
            <person name="Li Y.S."/>
            <person name="Young C.C."/>
            <person name="Chen W.M."/>
        </authorList>
    </citation>
    <scope>NUCLEOTIDE SEQUENCE [LARGE SCALE GENOMIC DNA]</scope>
    <source>
        <strain evidence="8 9">STM-7</strain>
    </source>
</reference>
<dbReference type="InterPro" id="IPR036188">
    <property type="entry name" value="FAD/NAD-bd_sf"/>
</dbReference>
<evidence type="ECO:0000256" key="4">
    <source>
        <dbReference type="ARBA" id="ARBA00022827"/>
    </source>
</evidence>
<dbReference type="InterPro" id="IPR001763">
    <property type="entry name" value="Rhodanese-like_dom"/>
</dbReference>
<keyword evidence="6" id="KW-0676">Redox-active center</keyword>
<evidence type="ECO:0000256" key="3">
    <source>
        <dbReference type="ARBA" id="ARBA00022630"/>
    </source>
</evidence>
<dbReference type="PANTHER" id="PTHR43429">
    <property type="entry name" value="PYRIDINE NUCLEOTIDE-DISULFIDE OXIDOREDUCTASE DOMAIN-CONTAINING"/>
    <property type="match status" value="1"/>
</dbReference>
<dbReference type="InterPro" id="IPR016156">
    <property type="entry name" value="FAD/NAD-linked_Rdtase_dimer_sf"/>
</dbReference>
<dbReference type="Gene3D" id="3.40.250.10">
    <property type="entry name" value="Rhodanese-like domain"/>
    <property type="match status" value="1"/>
</dbReference>
<accession>A0A7D5ZK59</accession>
<protein>
    <submittedName>
        <fullName evidence="8">FAD-dependent oxidoreductase</fullName>
    </submittedName>
</protein>
<dbReference type="PRINTS" id="PR00411">
    <property type="entry name" value="PNDRDTASEI"/>
</dbReference>
<dbReference type="InterPro" id="IPR004099">
    <property type="entry name" value="Pyr_nucl-diS_OxRdtase_dimer"/>
</dbReference>
<evidence type="ECO:0000256" key="1">
    <source>
        <dbReference type="ARBA" id="ARBA00001974"/>
    </source>
</evidence>
<feature type="domain" description="Rhodanese" evidence="7">
    <location>
        <begin position="465"/>
        <end position="545"/>
    </location>
</feature>
<dbReference type="AlphaFoldDB" id="A0A7D5ZK59"/>
<dbReference type="Pfam" id="PF07992">
    <property type="entry name" value="Pyr_redox_2"/>
    <property type="match status" value="1"/>
</dbReference>
<sequence>MSTVQKLLIVGGVAGGASAAARGRRLNEAAQIIVFERGPYVSFANCGLPYHLGGEIAERESLLLHTPESLTARFGLDVRVNSEVLSIDRQAKTIRVHNRQTGETYDESYDALILAPGAAPIRPPLPGLDNPRVFTLRTVPDLDRLMNAMTSTVKHVTVVGAGFIGLETVEALRHRGLAASLIERAPQVLTPLDAEMTTPLAATLQAHGVELLLGESLLSVVDGEQLTLQLESGHQLSTDLVVLAIGVKPENQLAREAGLEIGTTGGVLVNSHQQTSDTSIYAVGDAVEVLHTVNGKSVLLPLAGPANRQGRIAADTIFGRAASYRGSQGTAICKVFDLTAASTGLNERSLQAAEIPYQKLYLHGNDHASYYPGATMISLKVLFDPASGKLLGAQAVGEKGVDKRIDVLAVALQAGMTIDDLAEMELSYAPPYGAAKDPLNLVGMAAQNLQSGLLALINPEQLANELGHVQLIDVREPEEIASGQIAGARNIPLSQLRELSQLLDTSKPVVVYCMVGLRGYIAQRHLSQLGFQVRSLNGGYKTWQMWNMSQHQRV</sequence>
<keyword evidence="5" id="KW-0560">Oxidoreductase</keyword>
<dbReference type="InterPro" id="IPR050260">
    <property type="entry name" value="FAD-bd_OxRdtase"/>
</dbReference>
<dbReference type="InterPro" id="IPR023753">
    <property type="entry name" value="FAD/NAD-binding_dom"/>
</dbReference>
<comment type="cofactor">
    <cofactor evidence="1">
        <name>FAD</name>
        <dbReference type="ChEBI" id="CHEBI:57692"/>
    </cofactor>
</comment>
<dbReference type="SUPFAM" id="SSF51905">
    <property type="entry name" value="FAD/NAD(P)-binding domain"/>
    <property type="match status" value="1"/>
</dbReference>
<evidence type="ECO:0000313" key="8">
    <source>
        <dbReference type="EMBL" id="QLI81810.1"/>
    </source>
</evidence>
<dbReference type="Pfam" id="PF00581">
    <property type="entry name" value="Rhodanese"/>
    <property type="match status" value="1"/>
</dbReference>
<dbReference type="PRINTS" id="PR00368">
    <property type="entry name" value="FADPNR"/>
</dbReference>
<dbReference type="RefSeq" id="WP_180305917.1">
    <property type="nucleotide sequence ID" value="NZ_CP058952.1"/>
</dbReference>
<dbReference type="KEGG" id="cfon:HZU75_09830"/>
<dbReference type="EMBL" id="CP058952">
    <property type="protein sequence ID" value="QLI81810.1"/>
    <property type="molecule type" value="Genomic_DNA"/>
</dbReference>
<evidence type="ECO:0000256" key="5">
    <source>
        <dbReference type="ARBA" id="ARBA00023002"/>
    </source>
</evidence>
<evidence type="ECO:0000256" key="2">
    <source>
        <dbReference type="ARBA" id="ARBA00009130"/>
    </source>
</evidence>
<dbReference type="Proteomes" id="UP000510822">
    <property type="component" value="Chromosome"/>
</dbReference>
<proteinExistence type="inferred from homology"/>
<dbReference type="SMART" id="SM00450">
    <property type="entry name" value="RHOD"/>
    <property type="match status" value="1"/>
</dbReference>
<evidence type="ECO:0000256" key="6">
    <source>
        <dbReference type="ARBA" id="ARBA00023284"/>
    </source>
</evidence>
<dbReference type="Pfam" id="PF02852">
    <property type="entry name" value="Pyr_redox_dim"/>
    <property type="match status" value="1"/>
</dbReference>
<evidence type="ECO:0000259" key="7">
    <source>
        <dbReference type="PROSITE" id="PS50206"/>
    </source>
</evidence>
<name>A0A7D5ZK59_9NEIS</name>
<comment type="similarity">
    <text evidence="2">Belongs to the class-III pyridine nucleotide-disulfide oxidoreductase family.</text>
</comment>
<dbReference type="SUPFAM" id="SSF55424">
    <property type="entry name" value="FAD/NAD-linked reductases, dimerisation (C-terminal) domain"/>
    <property type="match status" value="1"/>
</dbReference>
<dbReference type="PROSITE" id="PS50206">
    <property type="entry name" value="RHODANESE_3"/>
    <property type="match status" value="1"/>
</dbReference>
<gene>
    <name evidence="8" type="ORF">HZU75_09830</name>
</gene>
<keyword evidence="3" id="KW-0285">Flavoprotein</keyword>
<organism evidence="8 9">
    <name type="scientific">Chitinibacter fontanus</name>
    <dbReference type="NCBI Taxonomy" id="1737446"/>
    <lineage>
        <taxon>Bacteria</taxon>
        <taxon>Pseudomonadati</taxon>
        <taxon>Pseudomonadota</taxon>
        <taxon>Betaproteobacteria</taxon>
        <taxon>Neisseriales</taxon>
        <taxon>Chitinibacteraceae</taxon>
        <taxon>Chitinibacter</taxon>
    </lineage>
</organism>
<keyword evidence="9" id="KW-1185">Reference proteome</keyword>
<dbReference type="SUPFAM" id="SSF52821">
    <property type="entry name" value="Rhodanese/Cell cycle control phosphatase"/>
    <property type="match status" value="1"/>
</dbReference>
<dbReference type="InterPro" id="IPR036873">
    <property type="entry name" value="Rhodanese-like_dom_sf"/>
</dbReference>
<dbReference type="PANTHER" id="PTHR43429:SF1">
    <property type="entry name" value="NAD(P)H SULFUR OXIDOREDUCTASE (COA-DEPENDENT)"/>
    <property type="match status" value="1"/>
</dbReference>